<accession>A0ABW9F5H7</accession>
<evidence type="ECO:0000313" key="2">
    <source>
        <dbReference type="Proteomes" id="UP001629536"/>
    </source>
</evidence>
<sequence length="85" mass="9987">MENKKYIEISDGEQTLNLLIVDTFGVDEKDYAALLDEETDELYLFEIEIEDEEVTFKTIESEKELDEVLAIYNDLLESEDEEIEE</sequence>
<dbReference type="EMBL" id="JBFNFH010000005">
    <property type="protein sequence ID" value="MFM1524637.1"/>
    <property type="molecule type" value="Genomic_DNA"/>
</dbReference>
<name>A0ABW9F5H7_9FIRM</name>
<dbReference type="Pfam" id="PF06949">
    <property type="entry name" value="DUF1292"/>
    <property type="match status" value="1"/>
</dbReference>
<organism evidence="1 2">
    <name type="scientific">Helcococcus bovis</name>
    <dbReference type="NCBI Taxonomy" id="3153252"/>
    <lineage>
        <taxon>Bacteria</taxon>
        <taxon>Bacillati</taxon>
        <taxon>Bacillota</taxon>
        <taxon>Tissierellia</taxon>
        <taxon>Tissierellales</taxon>
        <taxon>Peptoniphilaceae</taxon>
        <taxon>Helcococcus</taxon>
    </lineage>
</organism>
<keyword evidence="2" id="KW-1185">Reference proteome</keyword>
<dbReference type="Proteomes" id="UP001629536">
    <property type="component" value="Unassembled WGS sequence"/>
</dbReference>
<reference evidence="1 2" key="1">
    <citation type="journal article" date="2024" name="Front. Microbiol.">
        <title>Pangenomic and biochemical analyses of Helcococcus ovis reveal widespread tetracycline resistance and a novel bacterial species, Helcococcus bovis.</title>
        <authorList>
            <person name="Cunha F."/>
            <person name="Zhai Y."/>
            <person name="Casaro S."/>
            <person name="Jones K.L."/>
            <person name="Hernandez M."/>
            <person name="Bisinotto R.S."/>
            <person name="Kariyawasam S."/>
            <person name="Brown M.B."/>
            <person name="Phillips A."/>
            <person name="Jeong K.C."/>
            <person name="Galvao K.N."/>
        </authorList>
    </citation>
    <scope>NUCLEOTIDE SEQUENCE [LARGE SCALE GENOMIC DNA]</scope>
    <source>
        <strain evidence="1 2">KG197</strain>
    </source>
</reference>
<proteinExistence type="predicted"/>
<dbReference type="RefSeq" id="WP_408105672.1">
    <property type="nucleotide sequence ID" value="NZ_JBFNFH010000005.1"/>
</dbReference>
<protein>
    <submittedName>
        <fullName evidence="1">DUF1292 domain-containing protein</fullName>
    </submittedName>
</protein>
<gene>
    <name evidence="1" type="ORF">ABGF40_03020</name>
</gene>
<evidence type="ECO:0000313" key="1">
    <source>
        <dbReference type="EMBL" id="MFM1524637.1"/>
    </source>
</evidence>
<dbReference type="InterPro" id="IPR009711">
    <property type="entry name" value="UPF0473"/>
</dbReference>
<comment type="caution">
    <text evidence="1">The sequence shown here is derived from an EMBL/GenBank/DDBJ whole genome shotgun (WGS) entry which is preliminary data.</text>
</comment>